<evidence type="ECO:0000313" key="4">
    <source>
        <dbReference type="EMBL" id="WAU07867.1"/>
    </source>
</evidence>
<dbReference type="Proteomes" id="UP000429552">
    <property type="component" value="Unassembled WGS sequence"/>
</dbReference>
<name>A0A640TQN3_STRNI</name>
<reference evidence="4 6" key="2">
    <citation type="submission" date="2022-12" db="EMBL/GenBank/DDBJ databases">
        <authorList>
            <person name="Ruckert C."/>
            <person name="Busche T."/>
            <person name="Kalinowski J."/>
            <person name="Wittmann C."/>
        </authorList>
    </citation>
    <scope>NUCLEOTIDE SEQUENCE [LARGE SCALE GENOMIC DNA]</scope>
    <source>
        <strain evidence="4 6">DSM 40276</strain>
    </source>
</reference>
<dbReference type="GeneID" id="301335659"/>
<feature type="chain" id="PRO_5038707880" description="Lipoprotein" evidence="2">
    <location>
        <begin position="24"/>
        <end position="190"/>
    </location>
</feature>
<accession>A0A640TQN3</accession>
<protein>
    <recommendedName>
        <fullName evidence="7">Lipoprotein</fullName>
    </recommendedName>
</protein>
<feature type="compositionally biased region" description="Basic and acidic residues" evidence="1">
    <location>
        <begin position="54"/>
        <end position="71"/>
    </location>
</feature>
<evidence type="ECO:0000313" key="3">
    <source>
        <dbReference type="EMBL" id="GFE25907.1"/>
    </source>
</evidence>
<keyword evidence="6" id="KW-1185">Reference proteome</keyword>
<reference evidence="3 5" key="1">
    <citation type="submission" date="2019-12" db="EMBL/GenBank/DDBJ databases">
        <title>Whole genome shotgun sequence of Streptomyces libani subsp. libani NBRC 13452.</title>
        <authorList>
            <person name="Ichikawa N."/>
            <person name="Kimura A."/>
            <person name="Kitahashi Y."/>
            <person name="Komaki H."/>
            <person name="Tamura T."/>
        </authorList>
    </citation>
    <scope>NUCLEOTIDE SEQUENCE [LARGE SCALE GENOMIC DNA]</scope>
    <source>
        <strain evidence="3 5">NBRC 13452</strain>
    </source>
</reference>
<evidence type="ECO:0000313" key="5">
    <source>
        <dbReference type="Proteomes" id="UP000429552"/>
    </source>
</evidence>
<sequence>MHLYRLVPLGAALTILLSGCAVDAGKEPPGQGTPSVKPPETHEELKTSAPDSGRPWESDDAMQRAERALDAHDEDGSDPQRSGSGSAHIASGVNKTFQAPGKRWYRLDITCDARGVEELTLTLTRGDAEQAYGIGCGDREADQFNIPPGAPFTARVDTVRSGTGLVLWRLNTIAPDDVDGCDDDIDGCGG</sequence>
<dbReference type="AlphaFoldDB" id="A0A640TQN3"/>
<organism evidence="3 5">
    <name type="scientific">Streptomyces nigrescens</name>
    <dbReference type="NCBI Taxonomy" id="1920"/>
    <lineage>
        <taxon>Bacteria</taxon>
        <taxon>Bacillati</taxon>
        <taxon>Actinomycetota</taxon>
        <taxon>Actinomycetes</taxon>
        <taxon>Kitasatosporales</taxon>
        <taxon>Streptomycetaceae</taxon>
        <taxon>Streptomyces</taxon>
    </lineage>
</organism>
<evidence type="ECO:0000256" key="2">
    <source>
        <dbReference type="SAM" id="SignalP"/>
    </source>
</evidence>
<evidence type="ECO:0008006" key="7">
    <source>
        <dbReference type="Google" id="ProtNLM"/>
    </source>
</evidence>
<feature type="region of interest" description="Disordered" evidence="1">
    <location>
        <begin position="25"/>
        <end position="93"/>
    </location>
</feature>
<evidence type="ECO:0000313" key="6">
    <source>
        <dbReference type="Proteomes" id="UP001210169"/>
    </source>
</evidence>
<feature type="signal peptide" evidence="2">
    <location>
        <begin position="1"/>
        <end position="23"/>
    </location>
</feature>
<dbReference type="EMBL" id="CP114203">
    <property type="protein sequence ID" value="WAU07867.1"/>
    <property type="molecule type" value="Genomic_DNA"/>
</dbReference>
<evidence type="ECO:0000256" key="1">
    <source>
        <dbReference type="SAM" id="MobiDB-lite"/>
    </source>
</evidence>
<dbReference type="PROSITE" id="PS51257">
    <property type="entry name" value="PROKAR_LIPOPROTEIN"/>
    <property type="match status" value="1"/>
</dbReference>
<dbReference type="RefSeq" id="WP_159490107.1">
    <property type="nucleotide sequence ID" value="NZ_BLIP01000002.1"/>
</dbReference>
<keyword evidence="2" id="KW-0732">Signal</keyword>
<dbReference type="Proteomes" id="UP001210169">
    <property type="component" value="Chromosome"/>
</dbReference>
<gene>
    <name evidence="3" type="ORF">Sliba_63600</name>
    <name evidence="4" type="ORF">STRNI_006511</name>
</gene>
<dbReference type="EMBL" id="BLIP01000002">
    <property type="protein sequence ID" value="GFE25907.1"/>
    <property type="molecule type" value="Genomic_DNA"/>
</dbReference>
<proteinExistence type="predicted"/>